<keyword evidence="5" id="KW-1185">Reference proteome</keyword>
<dbReference type="Proteomes" id="UP000589626">
    <property type="component" value="Unassembled WGS sequence"/>
</dbReference>
<gene>
    <name evidence="4" type="ORF">FHU40_000994</name>
</gene>
<name>A0A7W4YZW6_9ACTN</name>
<comment type="caution">
    <text evidence="4">The sequence shown here is derived from an EMBL/GenBank/DDBJ whole genome shotgun (WGS) entry which is preliminary data.</text>
</comment>
<dbReference type="InterPro" id="IPR016136">
    <property type="entry name" value="DNA_helicase_N/primase_C"/>
</dbReference>
<dbReference type="AlphaFoldDB" id="A0A7W4YZW6"/>
<dbReference type="InterPro" id="IPR036185">
    <property type="entry name" value="DNA_heli_DnaB-like_N_sf"/>
</dbReference>
<evidence type="ECO:0000313" key="5">
    <source>
        <dbReference type="Proteomes" id="UP000589626"/>
    </source>
</evidence>
<dbReference type="InterPro" id="IPR007693">
    <property type="entry name" value="DNA_helicase_DnaB-like_N"/>
</dbReference>
<dbReference type="PANTHER" id="PTHR30153">
    <property type="entry name" value="REPLICATIVE DNA HELICASE DNAB"/>
    <property type="match status" value="1"/>
</dbReference>
<dbReference type="EMBL" id="JACHWR010000001">
    <property type="protein sequence ID" value="MBB3041193.1"/>
    <property type="molecule type" value="Genomic_DNA"/>
</dbReference>
<evidence type="ECO:0000256" key="2">
    <source>
        <dbReference type="ARBA" id="ARBA00023125"/>
    </source>
</evidence>
<dbReference type="GO" id="GO:0005829">
    <property type="term" value="C:cytosol"/>
    <property type="evidence" value="ECO:0007669"/>
    <property type="project" value="TreeGrafter"/>
</dbReference>
<dbReference type="GO" id="GO:0003677">
    <property type="term" value="F:DNA binding"/>
    <property type="evidence" value="ECO:0007669"/>
    <property type="project" value="UniProtKB-KW"/>
</dbReference>
<reference evidence="4 5" key="1">
    <citation type="submission" date="2020-08" db="EMBL/GenBank/DDBJ databases">
        <title>Sequencing the genomes of 1000 actinobacteria strains.</title>
        <authorList>
            <person name="Klenk H.-P."/>
        </authorList>
    </citation>
    <scope>NUCLEOTIDE SEQUENCE [LARGE SCALE GENOMIC DNA]</scope>
    <source>
        <strain evidence="4 5">DSM 105498</strain>
    </source>
</reference>
<dbReference type="GO" id="GO:0003678">
    <property type="term" value="F:DNA helicase activity"/>
    <property type="evidence" value="ECO:0007669"/>
    <property type="project" value="InterPro"/>
</dbReference>
<dbReference type="SUPFAM" id="SSF52540">
    <property type="entry name" value="P-loop containing nucleoside triphosphate hydrolases"/>
    <property type="match status" value="1"/>
</dbReference>
<evidence type="ECO:0000259" key="3">
    <source>
        <dbReference type="Pfam" id="PF00772"/>
    </source>
</evidence>
<dbReference type="InterPro" id="IPR027417">
    <property type="entry name" value="P-loop_NTPase"/>
</dbReference>
<dbReference type="Gene3D" id="3.40.50.300">
    <property type="entry name" value="P-loop containing nucleotide triphosphate hydrolases"/>
    <property type="match status" value="1"/>
</dbReference>
<evidence type="ECO:0000313" key="4">
    <source>
        <dbReference type="EMBL" id="MBB3041193.1"/>
    </source>
</evidence>
<accession>A0A7W4YZW6</accession>
<protein>
    <recommendedName>
        <fullName evidence="3">DNA helicase DnaB-like N-terminal domain-containing protein</fullName>
    </recommendedName>
</protein>
<keyword evidence="1" id="KW-0235">DNA replication</keyword>
<dbReference type="Gene3D" id="1.10.860.10">
    <property type="entry name" value="DNAb Helicase, Chain A"/>
    <property type="match status" value="1"/>
</dbReference>
<organism evidence="4 5">
    <name type="scientific">Nocardioides soli</name>
    <dbReference type="NCBI Taxonomy" id="1036020"/>
    <lineage>
        <taxon>Bacteria</taxon>
        <taxon>Bacillati</taxon>
        <taxon>Actinomycetota</taxon>
        <taxon>Actinomycetes</taxon>
        <taxon>Propionibacteriales</taxon>
        <taxon>Nocardioidaceae</taxon>
        <taxon>Nocardioides</taxon>
    </lineage>
</organism>
<evidence type="ECO:0000256" key="1">
    <source>
        <dbReference type="ARBA" id="ARBA00022705"/>
    </source>
</evidence>
<dbReference type="GO" id="GO:0005524">
    <property type="term" value="F:ATP binding"/>
    <property type="evidence" value="ECO:0007669"/>
    <property type="project" value="InterPro"/>
</dbReference>
<feature type="domain" description="DNA helicase DnaB-like N-terminal" evidence="3">
    <location>
        <begin position="14"/>
        <end position="122"/>
    </location>
</feature>
<proteinExistence type="predicted"/>
<sequence>MDPPFDPDYDGRRAPQDLGAERAILAALLAPTRDHETHPGELLATELDPDDFYLPEHQLIWETWHQLHTRDGVPPDSVLLNEAIVRTRDVKAIRALTDIVADRARDLPNDTLAPQHARIVRDTARLRDVDELATGLRQIVNNARIDQIDAYLGEALQRLDQTVMRFGATTTSAASGYKDLSWVLTGQAPEIEPPRWVRHDAGHALFYAGKVNGVFGDPETAKTWLAQCAIVEALNTGGTAAMVDVDHNGENHTAARLLLLGAHPEAIADGTRFRYYDPEDGDQLRNAITEITTNAPDVFLLDSLGEVFPMLGLNSNDGDELTGGLRLISRPADAGTCVIFIDHLPKSTEARATGFAIGSIAKKRAVRGSYIRAEERIKPAPGQVGKISLFVEKDTAGELRKQIPGGKYLGTFVLDSREPHVSRWAVVREDAPTDADGHKRYTRVMERISRYVEDNDQCTGNEIKDAIGGKPTIVAEAIKTLVSEGFVSVMKGRNRSHLHHSIAHYREAEDDHVQHHD</sequence>
<dbReference type="PANTHER" id="PTHR30153:SF2">
    <property type="entry name" value="REPLICATIVE DNA HELICASE"/>
    <property type="match status" value="1"/>
</dbReference>
<dbReference type="SUPFAM" id="SSF48024">
    <property type="entry name" value="N-terminal domain of DnaB helicase"/>
    <property type="match status" value="1"/>
</dbReference>
<keyword evidence="2" id="KW-0238">DNA-binding</keyword>
<dbReference type="GO" id="GO:0006260">
    <property type="term" value="P:DNA replication"/>
    <property type="evidence" value="ECO:0007669"/>
    <property type="project" value="UniProtKB-KW"/>
</dbReference>
<dbReference type="RefSeq" id="WP_183591119.1">
    <property type="nucleotide sequence ID" value="NZ_JACHWR010000001.1"/>
</dbReference>
<dbReference type="Pfam" id="PF00772">
    <property type="entry name" value="DnaB"/>
    <property type="match status" value="1"/>
</dbReference>